<proteinExistence type="predicted"/>
<dbReference type="Proteomes" id="UP000325081">
    <property type="component" value="Unassembled WGS sequence"/>
</dbReference>
<feature type="domain" description="NB-ARC" evidence="3">
    <location>
        <begin position="132"/>
        <end position="329"/>
    </location>
</feature>
<dbReference type="Pfam" id="PF00931">
    <property type="entry name" value="NB-ARC"/>
    <property type="match status" value="1"/>
</dbReference>
<dbReference type="PANTHER" id="PTHR36766">
    <property type="entry name" value="PLANT BROAD-SPECTRUM MILDEW RESISTANCE PROTEIN RPW8"/>
    <property type="match status" value="1"/>
</dbReference>
<dbReference type="PANTHER" id="PTHR36766:SF30">
    <property type="entry name" value="TIR-NBS TYPE DISEASE RESISTANCE PROTEIN-RELATED"/>
    <property type="match status" value="1"/>
</dbReference>
<dbReference type="AlphaFoldDB" id="A0A5A7P3B7"/>
<evidence type="ECO:0000313" key="4">
    <source>
        <dbReference type="EMBL" id="GER27200.1"/>
    </source>
</evidence>
<name>A0A5A7P3B7_STRAF</name>
<evidence type="ECO:0000313" key="5">
    <source>
        <dbReference type="Proteomes" id="UP000325081"/>
    </source>
</evidence>
<evidence type="ECO:0000256" key="1">
    <source>
        <dbReference type="ARBA" id="ARBA00022821"/>
    </source>
</evidence>
<keyword evidence="5" id="KW-1185">Reference proteome</keyword>
<dbReference type="GO" id="GO:0043531">
    <property type="term" value="F:ADP binding"/>
    <property type="evidence" value="ECO:0007669"/>
    <property type="project" value="InterPro"/>
</dbReference>
<dbReference type="SUPFAM" id="SSF52540">
    <property type="entry name" value="P-loop containing nucleoside triphosphate hydrolases"/>
    <property type="match status" value="1"/>
</dbReference>
<dbReference type="GO" id="GO:0006952">
    <property type="term" value="P:defense response"/>
    <property type="evidence" value="ECO:0007669"/>
    <property type="project" value="UniProtKB-KW"/>
</dbReference>
<sequence length="381" mass="43282">MALIETFLLNKLADAIKEAKSFPSYSHFAIKDAIKEAKDLVEKLPQQTEAVSLNLKEKLYSANNLVLILKNHQKWNIESSRAVSRLQDILKEIKSDIENISHANSPQKDPEVYRWSTRLLGPTVKIYGYEDKAMERLLVRPERENGLKAFGFFGMAGVGKTTLCQAIFNNSEVEKHFFPRIWVCLSGQPKLDKTSSTYIEMVLKRILTGLGFEKEVLDELSSQEEGSVRRLLFALRQQLQGRKYLIVLDDVWNPNEEVQAFFYSLNREEEDNKNKLSYGLPRGNGEAVIVTSRLEKLVEKIVGGKNTHGIFPLENKDDCWEILKNEVKEDGTLPEELKDLVVQKCDGLPLAAKIMGNIVHEKLEQKKEKSPEPVAAGDDHA</sequence>
<dbReference type="InterPro" id="IPR002182">
    <property type="entry name" value="NB-ARC"/>
</dbReference>
<dbReference type="EMBL" id="BKCP01001558">
    <property type="protein sequence ID" value="GER27200.1"/>
    <property type="molecule type" value="Genomic_DNA"/>
</dbReference>
<accession>A0A5A7P3B7</accession>
<comment type="caution">
    <text evidence="4">The sequence shown here is derived from an EMBL/GenBank/DDBJ whole genome shotgun (WGS) entry which is preliminary data.</text>
</comment>
<feature type="region of interest" description="Disordered" evidence="2">
    <location>
        <begin position="362"/>
        <end position="381"/>
    </location>
</feature>
<keyword evidence="1" id="KW-0611">Plant defense</keyword>
<dbReference type="PRINTS" id="PR00364">
    <property type="entry name" value="DISEASERSIST"/>
</dbReference>
<dbReference type="InterPro" id="IPR027417">
    <property type="entry name" value="P-loop_NTPase"/>
</dbReference>
<gene>
    <name evidence="4" type="ORF">STAS_02876</name>
</gene>
<evidence type="ECO:0000256" key="2">
    <source>
        <dbReference type="SAM" id="MobiDB-lite"/>
    </source>
</evidence>
<organism evidence="4 5">
    <name type="scientific">Striga asiatica</name>
    <name type="common">Asiatic witchweed</name>
    <name type="synonym">Buchnera asiatica</name>
    <dbReference type="NCBI Taxonomy" id="4170"/>
    <lineage>
        <taxon>Eukaryota</taxon>
        <taxon>Viridiplantae</taxon>
        <taxon>Streptophyta</taxon>
        <taxon>Embryophyta</taxon>
        <taxon>Tracheophyta</taxon>
        <taxon>Spermatophyta</taxon>
        <taxon>Magnoliopsida</taxon>
        <taxon>eudicotyledons</taxon>
        <taxon>Gunneridae</taxon>
        <taxon>Pentapetalae</taxon>
        <taxon>asterids</taxon>
        <taxon>lamiids</taxon>
        <taxon>Lamiales</taxon>
        <taxon>Orobanchaceae</taxon>
        <taxon>Buchnereae</taxon>
        <taxon>Striga</taxon>
    </lineage>
</organism>
<protein>
    <submittedName>
        <fullName evidence="4">NBS-LRR disease resistance protein</fullName>
    </submittedName>
</protein>
<dbReference type="OrthoDB" id="1900634at2759"/>
<reference evidence="5" key="1">
    <citation type="journal article" date="2019" name="Curr. Biol.">
        <title>Genome Sequence of Striga asiatica Provides Insight into the Evolution of Plant Parasitism.</title>
        <authorList>
            <person name="Yoshida S."/>
            <person name="Kim S."/>
            <person name="Wafula E.K."/>
            <person name="Tanskanen J."/>
            <person name="Kim Y.M."/>
            <person name="Honaas L."/>
            <person name="Yang Z."/>
            <person name="Spallek T."/>
            <person name="Conn C.E."/>
            <person name="Ichihashi Y."/>
            <person name="Cheong K."/>
            <person name="Cui S."/>
            <person name="Der J.P."/>
            <person name="Gundlach H."/>
            <person name="Jiao Y."/>
            <person name="Hori C."/>
            <person name="Ishida J.K."/>
            <person name="Kasahara H."/>
            <person name="Kiba T."/>
            <person name="Kim M.S."/>
            <person name="Koo N."/>
            <person name="Laohavisit A."/>
            <person name="Lee Y.H."/>
            <person name="Lumba S."/>
            <person name="McCourt P."/>
            <person name="Mortimer J.C."/>
            <person name="Mutuku J.M."/>
            <person name="Nomura T."/>
            <person name="Sasaki-Sekimoto Y."/>
            <person name="Seto Y."/>
            <person name="Wang Y."/>
            <person name="Wakatake T."/>
            <person name="Sakakibara H."/>
            <person name="Demura T."/>
            <person name="Yamaguchi S."/>
            <person name="Yoneyama K."/>
            <person name="Manabe R.I."/>
            <person name="Nelson D.C."/>
            <person name="Schulman A.H."/>
            <person name="Timko M.P."/>
            <person name="dePamphilis C.W."/>
            <person name="Choi D."/>
            <person name="Shirasu K."/>
        </authorList>
    </citation>
    <scope>NUCLEOTIDE SEQUENCE [LARGE SCALE GENOMIC DNA]</scope>
    <source>
        <strain evidence="5">cv. UVA1</strain>
    </source>
</reference>
<evidence type="ECO:0000259" key="3">
    <source>
        <dbReference type="Pfam" id="PF00931"/>
    </source>
</evidence>
<dbReference type="Gene3D" id="3.40.50.300">
    <property type="entry name" value="P-loop containing nucleotide triphosphate hydrolases"/>
    <property type="match status" value="1"/>
</dbReference>